<evidence type="ECO:0000313" key="6">
    <source>
        <dbReference type="EMBL" id="CAB4847827.1"/>
    </source>
</evidence>
<keyword evidence="1" id="KW-0732">Signal</keyword>
<evidence type="ECO:0000313" key="4">
    <source>
        <dbReference type="EMBL" id="CAB4721974.1"/>
    </source>
</evidence>
<name>A0A6J6ZP03_9ZZZZ</name>
<organism evidence="5">
    <name type="scientific">freshwater metagenome</name>
    <dbReference type="NCBI Taxonomy" id="449393"/>
    <lineage>
        <taxon>unclassified sequences</taxon>
        <taxon>metagenomes</taxon>
        <taxon>ecological metagenomes</taxon>
    </lineage>
</organism>
<dbReference type="SUPFAM" id="SSF53474">
    <property type="entry name" value="alpha/beta-Hydrolases"/>
    <property type="match status" value="1"/>
</dbReference>
<dbReference type="PANTHER" id="PTHR43037">
    <property type="entry name" value="UNNAMED PRODUCT-RELATED"/>
    <property type="match status" value="1"/>
</dbReference>
<dbReference type="PANTHER" id="PTHR43037:SF1">
    <property type="entry name" value="BLL1128 PROTEIN"/>
    <property type="match status" value="1"/>
</dbReference>
<dbReference type="EMBL" id="CAFBIY010000020">
    <property type="protein sequence ID" value="CAB4847827.1"/>
    <property type="molecule type" value="Genomic_DNA"/>
</dbReference>
<dbReference type="Gene3D" id="3.40.50.1820">
    <property type="entry name" value="alpha/beta hydrolase"/>
    <property type="match status" value="1"/>
</dbReference>
<dbReference type="AlphaFoldDB" id="A0A6J6ZP03"/>
<evidence type="ECO:0000313" key="5">
    <source>
        <dbReference type="EMBL" id="CAB4820688.1"/>
    </source>
</evidence>
<dbReference type="EMBL" id="CAFBMT010000004">
    <property type="protein sequence ID" value="CAB4923157.1"/>
    <property type="molecule type" value="Genomic_DNA"/>
</dbReference>
<feature type="region of interest" description="Disordered" evidence="2">
    <location>
        <begin position="37"/>
        <end position="58"/>
    </location>
</feature>
<sequence>MKRAAWSVLILCCLLPACARGNAQGVGDDVGSMPIASLPGPQATVPPAPSNDVATSTPSTAPVAALIDPETMAGRRVGPFAEEEFVKCTAASASKAVGDPVALADYPNRPTLLQAAADPAAPLLVIFHGQHGCIENVQSRTDLETIGAAAGVSVLWLSGEPLPKRSWNVNGRCCEPASTNHTDDFAYTAAAIAAARTAGLSPRSVLSVGVSNGGGMALASGCKLPELFTAVISVAGWAPLPCQRHEMSLLTFGGTEDVTLGAKTATKIETMWRKDVVDCPAEPTIETFEVRTSSTWRGCTGGTTVRLVTLEGIPHTWPKFSFYDMDVDIIRFARGEYD</sequence>
<evidence type="ECO:0000313" key="7">
    <source>
        <dbReference type="EMBL" id="CAB4923157.1"/>
    </source>
</evidence>
<gene>
    <name evidence="4" type="ORF">UFOPK2656_01419</name>
    <name evidence="5" type="ORF">UFOPK3099_01366</name>
    <name evidence="6" type="ORF">UFOPK3267_00558</name>
    <name evidence="7" type="ORF">UFOPK3651_00990</name>
    <name evidence="8" type="ORF">UFOPK3931_00387</name>
    <name evidence="3" type="ORF">UFOPK4189_00835</name>
</gene>
<dbReference type="EMBL" id="CAEZYF010000007">
    <property type="protein sequence ID" value="CAB4721974.1"/>
    <property type="molecule type" value="Genomic_DNA"/>
</dbReference>
<evidence type="ECO:0000256" key="2">
    <source>
        <dbReference type="SAM" id="MobiDB-lite"/>
    </source>
</evidence>
<dbReference type="EMBL" id="CAFBOL010000005">
    <property type="protein sequence ID" value="CAB4974245.1"/>
    <property type="molecule type" value="Genomic_DNA"/>
</dbReference>
<protein>
    <submittedName>
        <fullName evidence="5">Unannotated protein</fullName>
    </submittedName>
</protein>
<evidence type="ECO:0000313" key="3">
    <source>
        <dbReference type="EMBL" id="CAB4363058.1"/>
    </source>
</evidence>
<reference evidence="5" key="1">
    <citation type="submission" date="2020-05" db="EMBL/GenBank/DDBJ databases">
        <authorList>
            <person name="Chiriac C."/>
            <person name="Salcher M."/>
            <person name="Ghai R."/>
            <person name="Kavagutti S V."/>
        </authorList>
    </citation>
    <scope>NUCLEOTIDE SEQUENCE</scope>
</reference>
<evidence type="ECO:0000256" key="1">
    <source>
        <dbReference type="ARBA" id="ARBA00022729"/>
    </source>
</evidence>
<dbReference type="EMBL" id="CAESGF010000004">
    <property type="protein sequence ID" value="CAB4363058.1"/>
    <property type="molecule type" value="Genomic_DNA"/>
</dbReference>
<proteinExistence type="predicted"/>
<dbReference type="EMBL" id="CAFAAV010000095">
    <property type="protein sequence ID" value="CAB4820688.1"/>
    <property type="molecule type" value="Genomic_DNA"/>
</dbReference>
<dbReference type="InterPro" id="IPR029058">
    <property type="entry name" value="AB_hydrolase_fold"/>
</dbReference>
<evidence type="ECO:0000313" key="8">
    <source>
        <dbReference type="EMBL" id="CAB4974245.1"/>
    </source>
</evidence>
<dbReference type="InterPro" id="IPR050955">
    <property type="entry name" value="Plant_Biomass_Hydrol_Est"/>
</dbReference>
<accession>A0A6J6ZP03</accession>